<protein>
    <submittedName>
        <fullName evidence="2">Uncharacterized protein</fullName>
    </submittedName>
</protein>
<evidence type="ECO:0000256" key="1">
    <source>
        <dbReference type="SAM" id="MobiDB-lite"/>
    </source>
</evidence>
<accession>A0AAQ4E2B4</accession>
<dbReference type="AlphaFoldDB" id="A0AAQ4E2B4"/>
<dbReference type="Proteomes" id="UP001321473">
    <property type="component" value="Unassembled WGS sequence"/>
</dbReference>
<dbReference type="EMBL" id="JARKHS020023378">
    <property type="protein sequence ID" value="KAK8768854.1"/>
    <property type="molecule type" value="Genomic_DNA"/>
</dbReference>
<reference evidence="2 3" key="1">
    <citation type="journal article" date="2023" name="Arcadia Sci">
        <title>De novo assembly of a long-read Amblyomma americanum tick genome.</title>
        <authorList>
            <person name="Chou S."/>
            <person name="Poskanzer K.E."/>
            <person name="Rollins M."/>
            <person name="Thuy-Boun P.S."/>
        </authorList>
    </citation>
    <scope>NUCLEOTIDE SEQUENCE [LARGE SCALE GENOMIC DNA]</scope>
    <source>
        <strain evidence="2">F_SG_1</strain>
        <tissue evidence="2">Salivary glands</tissue>
    </source>
</reference>
<proteinExistence type="predicted"/>
<gene>
    <name evidence="2" type="ORF">V5799_014681</name>
</gene>
<feature type="region of interest" description="Disordered" evidence="1">
    <location>
        <begin position="163"/>
        <end position="244"/>
    </location>
</feature>
<evidence type="ECO:0000313" key="3">
    <source>
        <dbReference type="Proteomes" id="UP001321473"/>
    </source>
</evidence>
<organism evidence="2 3">
    <name type="scientific">Amblyomma americanum</name>
    <name type="common">Lone star tick</name>
    <dbReference type="NCBI Taxonomy" id="6943"/>
    <lineage>
        <taxon>Eukaryota</taxon>
        <taxon>Metazoa</taxon>
        <taxon>Ecdysozoa</taxon>
        <taxon>Arthropoda</taxon>
        <taxon>Chelicerata</taxon>
        <taxon>Arachnida</taxon>
        <taxon>Acari</taxon>
        <taxon>Parasitiformes</taxon>
        <taxon>Ixodida</taxon>
        <taxon>Ixodoidea</taxon>
        <taxon>Ixodidae</taxon>
        <taxon>Amblyomminae</taxon>
        <taxon>Amblyomma</taxon>
    </lineage>
</organism>
<keyword evidence="3" id="KW-1185">Reference proteome</keyword>
<sequence>MRRVRFIAYVHCWMMSRRPVMPLTHYRIDSTPPLNRCVSRLRDLEYLLLGNTRAVLAWNEVEGAVHCCFLIHDPVSSDHRVVYAFLWPCRPLMSLYASESGIQSSVLTFLRALLHNSPLQLEELLSDDMNCGLIPGMPRLGESPHKKPRGIFLPALKKASVPFEDASRGGRNTTLRTDVDPLAESLPQQPVGGSPPARKQVPARLQDVERGDRNSTVRTDGDRVAESSPAQKPEVTPGANIPKHDLDSDCSVNQFFMELFPETVQNPFRQQF</sequence>
<feature type="compositionally biased region" description="Basic and acidic residues" evidence="1">
    <location>
        <begin position="206"/>
        <end position="225"/>
    </location>
</feature>
<evidence type="ECO:0000313" key="2">
    <source>
        <dbReference type="EMBL" id="KAK8768854.1"/>
    </source>
</evidence>
<name>A0AAQ4E2B4_AMBAM</name>
<comment type="caution">
    <text evidence="2">The sequence shown here is derived from an EMBL/GenBank/DDBJ whole genome shotgun (WGS) entry which is preliminary data.</text>
</comment>